<keyword evidence="2" id="KW-1185">Reference proteome</keyword>
<dbReference type="EMBL" id="KV423949">
    <property type="protein sequence ID" value="KZT58586.1"/>
    <property type="molecule type" value="Genomic_DNA"/>
</dbReference>
<dbReference type="InParanoid" id="A0A165GWS8"/>
<organism evidence="1 2">
    <name type="scientific">Calocera cornea HHB12733</name>
    <dbReference type="NCBI Taxonomy" id="1353952"/>
    <lineage>
        <taxon>Eukaryota</taxon>
        <taxon>Fungi</taxon>
        <taxon>Dikarya</taxon>
        <taxon>Basidiomycota</taxon>
        <taxon>Agaricomycotina</taxon>
        <taxon>Dacrymycetes</taxon>
        <taxon>Dacrymycetales</taxon>
        <taxon>Dacrymycetaceae</taxon>
        <taxon>Calocera</taxon>
    </lineage>
</organism>
<name>A0A165GWS8_9BASI</name>
<gene>
    <name evidence="1" type="ORF">CALCODRAFT_482210</name>
</gene>
<dbReference type="Proteomes" id="UP000076842">
    <property type="component" value="Unassembled WGS sequence"/>
</dbReference>
<dbReference type="OrthoDB" id="10532880at2759"/>
<sequence length="265" mass="30897">MAKKYNLDTGMEAQLLEFGKEGDERIRQIIVVAHSMKMESLLQDLRDEAFANWKPSKGAIEELQRELYAWLFNPGLANYAHGSSVALLDHVEKHCQRLLIPKRIFGVRTHAKALRNKLGSMYSDRKKWTKGKLEETLDKSLQAARNALVLPDMDFVFGIEHYVRLALLRRTMRFHREHAGTAVADPDTPGATAVTVDKRYWYWVDECLRNMEKEYKTKENISKELKRIWEEDRTDFPLDEDARMAPEGTQRQVWQLDTETTDGLW</sequence>
<proteinExistence type="predicted"/>
<accession>A0A165GWS8</accession>
<reference evidence="1 2" key="1">
    <citation type="journal article" date="2016" name="Mol. Biol. Evol.">
        <title>Comparative Genomics of Early-Diverging Mushroom-Forming Fungi Provides Insights into the Origins of Lignocellulose Decay Capabilities.</title>
        <authorList>
            <person name="Nagy L.G."/>
            <person name="Riley R."/>
            <person name="Tritt A."/>
            <person name="Adam C."/>
            <person name="Daum C."/>
            <person name="Floudas D."/>
            <person name="Sun H."/>
            <person name="Yadav J.S."/>
            <person name="Pangilinan J."/>
            <person name="Larsson K.H."/>
            <person name="Matsuura K."/>
            <person name="Barry K."/>
            <person name="Labutti K."/>
            <person name="Kuo R."/>
            <person name="Ohm R.A."/>
            <person name="Bhattacharya S.S."/>
            <person name="Shirouzu T."/>
            <person name="Yoshinaga Y."/>
            <person name="Martin F.M."/>
            <person name="Grigoriev I.V."/>
            <person name="Hibbett D.S."/>
        </authorList>
    </citation>
    <scope>NUCLEOTIDE SEQUENCE [LARGE SCALE GENOMIC DNA]</scope>
    <source>
        <strain evidence="1 2">HHB12733</strain>
    </source>
</reference>
<evidence type="ECO:0000313" key="1">
    <source>
        <dbReference type="EMBL" id="KZT58586.1"/>
    </source>
</evidence>
<protein>
    <submittedName>
        <fullName evidence="1">Uncharacterized protein</fullName>
    </submittedName>
</protein>
<evidence type="ECO:0000313" key="2">
    <source>
        <dbReference type="Proteomes" id="UP000076842"/>
    </source>
</evidence>
<dbReference type="AlphaFoldDB" id="A0A165GWS8"/>